<dbReference type="InterPro" id="IPR011989">
    <property type="entry name" value="ARM-like"/>
</dbReference>
<dbReference type="OrthoDB" id="5856088at2759"/>
<feature type="signal peptide" evidence="6">
    <location>
        <begin position="1"/>
        <end position="16"/>
    </location>
</feature>
<dbReference type="InterPro" id="IPR013627">
    <property type="entry name" value="Pol_alpha_B_N"/>
</dbReference>
<protein>
    <recommendedName>
        <fullName evidence="3">DNA polymerase alpha subunit B</fullName>
    </recommendedName>
</protein>
<sequence>MFLEILLAFLTNPVIPVVVSPSPIVVFCRMTSQEAGTPMESSSSTSIETSEDIQRILFRLVRADTDGKLQAVTDRYLCDVIELAAQKEEHRQLVTAEFLSPFNKMVRSNLAIRLPVVRLLQLFQGNCALSSNFSLIYLKFAKDRLEAAEQLEVLPAYLRSFSKKPTDLNYIYDIFSLCLPGLFRLAEMEKKHWPNLDMTSGDVEILARCFEAVLVFNETSRERITNALAGRLQLKDNGLCLAEFVQIARKVFPEQLNLTETKMMILKVLGKELLDDKIAFPIFVVARESKLNEVDDLAENLLKKIPTEKLVNERSVVDKLMYLYLGSETFMKKPADPLLLVQQGPPAVQQAVLSYLIKSTEVLTAITSNVKICLFGCESIHARVQTAAMNFFNHCAEKMPDRYLKPFADKMFKTLRKLSSSDSITTLALCGTYRCLAVIGKRTPSLVLDDAAVITKMFEVLSTESVEDVSSAIVSCLTTWLPLFLESEKAELRTRLREFISEYINSESPNCRLAALKYAEALIGENDINLRWILIQSAGDQRDSIRSEALRQLEKSLQKPTPPPSVIIGALWSSLHKDYRRAANETTNTTVNTYNSLVHQIASKYLYAVFETIVMKEAAHLRIVEGDDHWMTVAPRIVQLLHGVENIEMIEKATELALYATVESTDVHLFRIASCFLAAFRSSSKEAVSTRFQFAVPSCVLKLRDSTRMEFSTTVAYLLSALIHDDQAARLELFNTSKLQLKEKEIPGLAFTCASMLTPLLGAQFIPPVMPSEFIKDVFLPLIKNGFQRPTSTLESTLGALVFLLHANPTALDRKTHKEVMDDLIVNCEKIAVSRQDSFSQKTRGFCAKVIGLFSGDVENDESNFEQSRESLVRIGSGPPQQELQLIVGEAIVDCILGRWAISKRDYYLLGGDTLTLAERMQTQAQVKEVNERLFTFIIEILADRKTNANRHIRKAELIWLLIVVQSFSVLEADVLKNAQLLGAIQNAFTDGLAENNEFSQDISAKGMGIVYGLADGSLKMELVESLMDTLFEERPGICLFNAGHPRYSTGFFMNSHMFKIAGFLKYAKDTGIQLSPRTCLLIRERLPPSFWNLLPATSLQGPPADASTRLTKVHSALVQTKIMSEMGIIPILETIILSKNQSEWYAALNRLNKITLLEIDVKRPGKTFIKATYIIQGNRFGEMIYLTRRSSIYKFQKLFSILYENCDARRLKMIPVVLYMDQLEMKSKDEYAYMLRFRNIVHARICLGMKSEIFSKMSGIHQIPSLLIRQSSSRSANIVLDFEGRQLRAEFTRIDTKTFFEFVDHWKSGRKFERLERLELVCRFAGFKDRVIYDGIGAKLLNQEKQPPAHTISKSFPDNKFTEPIVSQYYVVRQTDGHVASVLITQDAIKFGVWDRTEERFLQLADLKVFNDKLALFNLKCPDNERIVEKLKELCQSFRKTSDDICHDIVSVMNNDGKSVIDRNILAKLEEQYESVFAKLKGHFLEFSPIPNSQAVEKFLKRSDPALVVKPIRGRRFREEVRTGAAKHDDKVKIVSKLPSSFYGGDKSSMVIDAKSTRMSEFAKRLQATNEEITEWGNPLALSVDFVYTYGQIVHDDTRDNEKFGENSVALMINDEDGTMIRLNFSKVTEDVTLFPGQIIAVRGTNETGEELQVDRIFTPKALPVNPVETDITKDIWFACGPYTAMDNCGYEQLCELLDKAIAEKPDILILAGPFVDRKNTFLNKPTLTITYDNLMEDLLCKIKEKLVNTKTEVIIQPSSSRDLCTPSVFPSPAFRFKSRKLDMIKKELHFVPDPCIFRIGQNGVDMAVTSSEPIQGLSNSEFHRSINQENSDRIARLCSHLLTQQSLYPLEPTEIPSSLGDLLEVCQLTSTPHIAFVPSQLPASAEIVNGSVFINSSTLAKGPTGNYVKMSINLKAGQLSPFETIADYANIRIMKI</sequence>
<dbReference type="InterPro" id="IPR007185">
    <property type="entry name" value="DNA_pol_a/d/e_bsu"/>
</dbReference>
<dbReference type="GO" id="GO:0006270">
    <property type="term" value="P:DNA replication initiation"/>
    <property type="evidence" value="ECO:0007669"/>
    <property type="project" value="TreeGrafter"/>
</dbReference>
<dbReference type="GO" id="GO:0005658">
    <property type="term" value="C:alpha DNA polymerase:primase complex"/>
    <property type="evidence" value="ECO:0007669"/>
    <property type="project" value="TreeGrafter"/>
</dbReference>
<feature type="domain" description="Proteasome component Ecm29 N-terminal" evidence="9">
    <location>
        <begin position="53"/>
        <end position="536"/>
    </location>
</feature>
<evidence type="ECO:0000259" key="7">
    <source>
        <dbReference type="Pfam" id="PF04042"/>
    </source>
</evidence>
<evidence type="ECO:0000256" key="3">
    <source>
        <dbReference type="ARBA" id="ARBA00018596"/>
    </source>
</evidence>
<feature type="domain" description="DNA polymerase alpha subunit B OB" evidence="10">
    <location>
        <begin position="1558"/>
        <end position="1659"/>
    </location>
</feature>
<organism evidence="11 12">
    <name type="scientific">Caenorhabditis nigoni</name>
    <dbReference type="NCBI Taxonomy" id="1611254"/>
    <lineage>
        <taxon>Eukaryota</taxon>
        <taxon>Metazoa</taxon>
        <taxon>Ecdysozoa</taxon>
        <taxon>Nematoda</taxon>
        <taxon>Chromadorea</taxon>
        <taxon>Rhabditida</taxon>
        <taxon>Rhabditina</taxon>
        <taxon>Rhabditomorpha</taxon>
        <taxon>Rhabditoidea</taxon>
        <taxon>Rhabditidae</taxon>
        <taxon>Peloderinae</taxon>
        <taxon>Caenorhabditis</taxon>
    </lineage>
</organism>
<dbReference type="Proteomes" id="UP000230233">
    <property type="component" value="Chromosome III"/>
</dbReference>
<evidence type="ECO:0000259" key="8">
    <source>
        <dbReference type="Pfam" id="PF08418"/>
    </source>
</evidence>
<dbReference type="SUPFAM" id="SSF48371">
    <property type="entry name" value="ARM repeat"/>
    <property type="match status" value="1"/>
</dbReference>
<evidence type="ECO:0000313" key="12">
    <source>
        <dbReference type="Proteomes" id="UP000230233"/>
    </source>
</evidence>
<dbReference type="EMBL" id="PDUG01000003">
    <property type="protein sequence ID" value="PIC42540.1"/>
    <property type="molecule type" value="Genomic_DNA"/>
</dbReference>
<evidence type="ECO:0000256" key="2">
    <source>
        <dbReference type="ARBA" id="ARBA00007299"/>
    </source>
</evidence>
<keyword evidence="4" id="KW-0235">DNA replication</keyword>
<dbReference type="Pfam" id="PF04042">
    <property type="entry name" value="DNA_pol_E_B"/>
    <property type="match status" value="1"/>
</dbReference>
<dbReference type="InterPro" id="IPR024372">
    <property type="entry name" value="Ecm29_N"/>
</dbReference>
<keyword evidence="12" id="KW-1185">Reference proteome</keyword>
<comment type="caution">
    <text evidence="11">The sequence shown here is derived from an EMBL/GenBank/DDBJ whole genome shotgun (WGS) entry which is preliminary data.</text>
</comment>
<evidence type="ECO:0000256" key="1">
    <source>
        <dbReference type="ARBA" id="ARBA00004123"/>
    </source>
</evidence>
<feature type="chain" id="PRO_5013653769" description="DNA polymerase alpha subunit B" evidence="6">
    <location>
        <begin position="17"/>
        <end position="1938"/>
    </location>
</feature>
<feature type="domain" description="DNA polymerase alpha/delta/epsilon subunit B" evidence="7">
    <location>
        <begin position="1677"/>
        <end position="1885"/>
    </location>
</feature>
<evidence type="ECO:0000256" key="6">
    <source>
        <dbReference type="SAM" id="SignalP"/>
    </source>
</evidence>
<evidence type="ECO:0000313" key="11">
    <source>
        <dbReference type="EMBL" id="PIC42540.1"/>
    </source>
</evidence>
<dbReference type="GO" id="GO:0060090">
    <property type="term" value="F:molecular adaptor activity"/>
    <property type="evidence" value="ECO:0007669"/>
    <property type="project" value="InterPro"/>
</dbReference>
<dbReference type="Pfam" id="PF08418">
    <property type="entry name" value="Pol_alpha_B_N"/>
    <property type="match status" value="1"/>
</dbReference>
<dbReference type="InterPro" id="IPR016722">
    <property type="entry name" value="DNA_pol_alpha_bsu"/>
</dbReference>
<gene>
    <name evidence="11" type="primary">Cnig_chr_III.g9584</name>
    <name evidence="11" type="ORF">B9Z55_009584</name>
</gene>
<dbReference type="InterPro" id="IPR054300">
    <property type="entry name" value="OB_DPOA2"/>
</dbReference>
<dbReference type="Pfam" id="PF13001">
    <property type="entry name" value="ECM29_N"/>
    <property type="match status" value="1"/>
</dbReference>
<keyword evidence="5" id="KW-0539">Nucleus</keyword>
<evidence type="ECO:0000259" key="10">
    <source>
        <dbReference type="Pfam" id="PF22062"/>
    </source>
</evidence>
<dbReference type="InterPro" id="IPR016024">
    <property type="entry name" value="ARM-type_fold"/>
</dbReference>
<comment type="similarity">
    <text evidence="2">Belongs to the DNA polymerase alpha subunit B family.</text>
</comment>
<dbReference type="GO" id="GO:0003677">
    <property type="term" value="F:DNA binding"/>
    <property type="evidence" value="ECO:0007669"/>
    <property type="project" value="InterPro"/>
</dbReference>
<name>A0A2G5USQ1_9PELO</name>
<dbReference type="Pfam" id="PF22062">
    <property type="entry name" value="OB_DPOA2"/>
    <property type="match status" value="1"/>
</dbReference>
<accession>A0A2G5USQ1</accession>
<dbReference type="Gene3D" id="3.60.21.60">
    <property type="match status" value="1"/>
</dbReference>
<dbReference type="PANTHER" id="PTHR23061:SF12">
    <property type="entry name" value="DNA POLYMERASE ALPHA SUBUNIT B"/>
    <property type="match status" value="1"/>
</dbReference>
<dbReference type="Gene3D" id="1.25.10.10">
    <property type="entry name" value="Leucine-rich Repeat Variant"/>
    <property type="match status" value="1"/>
</dbReference>
<dbReference type="STRING" id="1611254.A0A2G5USQ1"/>
<evidence type="ECO:0000256" key="4">
    <source>
        <dbReference type="ARBA" id="ARBA00022705"/>
    </source>
</evidence>
<feature type="domain" description="DNA polymerase alpha subunit B N-terminal" evidence="8">
    <location>
        <begin position="1412"/>
        <end position="1473"/>
    </location>
</feature>
<evidence type="ECO:0000256" key="5">
    <source>
        <dbReference type="ARBA" id="ARBA00023242"/>
    </source>
</evidence>
<comment type="subcellular location">
    <subcellularLocation>
        <location evidence="1">Nucleus</location>
    </subcellularLocation>
</comment>
<dbReference type="GO" id="GO:0043248">
    <property type="term" value="P:proteasome assembly"/>
    <property type="evidence" value="ECO:0007669"/>
    <property type="project" value="InterPro"/>
</dbReference>
<dbReference type="PANTHER" id="PTHR23061">
    <property type="entry name" value="DNA POLYMERASE 2 ALPHA 70 KDA SUBUNIT"/>
    <property type="match status" value="1"/>
</dbReference>
<reference evidence="12" key="1">
    <citation type="submission" date="2017-10" db="EMBL/GenBank/DDBJ databases">
        <title>Rapid genome shrinkage in a self-fertile nematode reveals novel sperm competition proteins.</title>
        <authorList>
            <person name="Yin D."/>
            <person name="Schwarz E.M."/>
            <person name="Thomas C.G."/>
            <person name="Felde R.L."/>
            <person name="Korf I.F."/>
            <person name="Cutter A.D."/>
            <person name="Schartner C.M."/>
            <person name="Ralston E.J."/>
            <person name="Meyer B.J."/>
            <person name="Haag E.S."/>
        </authorList>
    </citation>
    <scope>NUCLEOTIDE SEQUENCE [LARGE SCALE GENOMIC DNA]</scope>
    <source>
        <strain evidence="12">JU1422</strain>
    </source>
</reference>
<proteinExistence type="inferred from homology"/>
<keyword evidence="6" id="KW-0732">Signal</keyword>
<evidence type="ECO:0000259" key="9">
    <source>
        <dbReference type="Pfam" id="PF13001"/>
    </source>
</evidence>